<evidence type="ECO:0000313" key="5">
    <source>
        <dbReference type="Proteomes" id="UP000316562"/>
    </source>
</evidence>
<dbReference type="EMBL" id="SGBC01000001">
    <property type="protein sequence ID" value="RZD16885.1"/>
    <property type="molecule type" value="Genomic_DNA"/>
</dbReference>
<evidence type="ECO:0000259" key="3">
    <source>
        <dbReference type="Pfam" id="PF01507"/>
    </source>
</evidence>
<dbReference type="InterPro" id="IPR017850">
    <property type="entry name" value="Alkaline_phosphatase_core_sf"/>
</dbReference>
<dbReference type="InterPro" id="IPR000917">
    <property type="entry name" value="Sulfatase_N"/>
</dbReference>
<dbReference type="InterPro" id="IPR002500">
    <property type="entry name" value="PAPS_reduct_dom"/>
</dbReference>
<dbReference type="InterPro" id="IPR014729">
    <property type="entry name" value="Rossmann-like_a/b/a_fold"/>
</dbReference>
<feature type="compositionally biased region" description="Low complexity" evidence="1">
    <location>
        <begin position="546"/>
        <end position="555"/>
    </location>
</feature>
<dbReference type="PANTHER" id="PTHR43196">
    <property type="entry name" value="SULFATE ADENYLYLTRANSFERASE SUBUNIT 2"/>
    <property type="match status" value="1"/>
</dbReference>
<proteinExistence type="predicted"/>
<protein>
    <recommendedName>
        <fullName evidence="6">Phosphoadenosine phosphosulfate reductase</fullName>
    </recommendedName>
</protein>
<sequence length="800" mass="92534">MSIDNLRYDCVGYVSDKAHLKHYYYDKLVDTRNLDEAASNSAVFTNCFSTCSYTPPAHASLFTGLYPPKHGIRPFFYKRLNDECLTIAEIYKNNGYKTVFYSDVFGLFGPMGMTKGFDYVFDKNFTEFIKLLDSFKEEKVFAFIHVFDIHEPYIFSECPPDMHYNDDYFEFMKNMSNLYNIQMPKNDPYALWNSFSTATHFGQSFMLPPYIYGVNKFDAGRFKLIYDSLKELNYFNEDNIYAIFSDHGEGRISLIDKPVFGHMGELFDEVIHVPLIFHAPGIENKTYDKLVSITDIYPSLISLSELDKNKNFSDEAISKNAEIDGVLLFEERQSCYSEYFIQNMYNEVMQFASNEFDRNKQGASIRDKYFLAQQAIRTKDKKYIFMPERMTKEEVQKMIENLSISNEDYIIWLFSFVLRKRIVKAEYLYFLNLLKTKAGSRADVYKTVMGSVDYNRPLNYYYDLAIDPFEEKPLVFANMNLADVNENLKFLNELKSKSVDTADVFTYFDNSSTKVKDKKDKSDGSNGNRSGNVSSRQGNTGGRGSGNSNSNGQGKDSNKDSINDDNNDINIINNKKKIELLKSKILFSTEIIKEAHNRYGDKIGIAFTGGKDSTVLLDLVRRAYNGVIPFKIITVDTSCEFPEIVEFMNKLKKDWNFDLNVYSNKEALRTVTIAADRQVCCNLLKTVPLKNAIKELGLKGLMTGIRKDEQESRAGEIYFSKREHPHHYRIHPILHFTENDIWDYIKLYNLPYCSLYEQGYRSIDCMPCTHKAKSADEAERAGRSKEKEAVMDKLRDLGYF</sequence>
<feature type="compositionally biased region" description="Basic and acidic residues" evidence="1">
    <location>
        <begin position="514"/>
        <end position="523"/>
    </location>
</feature>
<organism evidence="4 5">
    <name type="scientific">Acididesulfobacter guangdongensis</name>
    <dbReference type="NCBI Taxonomy" id="2597225"/>
    <lineage>
        <taxon>Bacteria</taxon>
        <taxon>Deltaproteobacteria</taxon>
        <taxon>Candidatus Acidulodesulfobacterales</taxon>
        <taxon>Candidatus Acididesulfobacter</taxon>
    </lineage>
</organism>
<dbReference type="PANTHER" id="PTHR43196:SF1">
    <property type="entry name" value="SULFATE ADENYLYLTRANSFERASE SUBUNIT 2"/>
    <property type="match status" value="1"/>
</dbReference>
<comment type="caution">
    <text evidence="4">The sequence shown here is derived from an EMBL/GenBank/DDBJ whole genome shotgun (WGS) entry which is preliminary data.</text>
</comment>
<dbReference type="Pfam" id="PF01507">
    <property type="entry name" value="PAPS_reduct"/>
    <property type="match status" value="1"/>
</dbReference>
<feature type="domain" description="Phosphoadenosine phosphosulphate reductase" evidence="3">
    <location>
        <begin position="605"/>
        <end position="771"/>
    </location>
</feature>
<dbReference type="Pfam" id="PF00884">
    <property type="entry name" value="Sulfatase"/>
    <property type="match status" value="1"/>
</dbReference>
<feature type="domain" description="Sulfatase N-terminal" evidence="2">
    <location>
        <begin position="23"/>
        <end position="303"/>
    </location>
</feature>
<dbReference type="Gene3D" id="3.40.720.10">
    <property type="entry name" value="Alkaline Phosphatase, subunit A"/>
    <property type="match status" value="1"/>
</dbReference>
<gene>
    <name evidence="4" type="ORF">EVJ46_01205</name>
</gene>
<dbReference type="GO" id="GO:0003824">
    <property type="term" value="F:catalytic activity"/>
    <property type="evidence" value="ECO:0007669"/>
    <property type="project" value="InterPro"/>
</dbReference>
<dbReference type="SUPFAM" id="SSF53649">
    <property type="entry name" value="Alkaline phosphatase-like"/>
    <property type="match status" value="1"/>
</dbReference>
<reference evidence="4 5" key="1">
    <citation type="journal article" date="2019" name="ISME J.">
        <title>Insights into ecological role of a new deltaproteobacterial order Candidatus Acidulodesulfobacterales by metagenomics and metatranscriptomics.</title>
        <authorList>
            <person name="Tan S."/>
            <person name="Liu J."/>
            <person name="Fang Y."/>
            <person name="Hedlund B.P."/>
            <person name="Lian Z.H."/>
            <person name="Huang L.Y."/>
            <person name="Li J.T."/>
            <person name="Huang L.N."/>
            <person name="Li W.J."/>
            <person name="Jiang H.C."/>
            <person name="Dong H.L."/>
            <person name="Shu W.S."/>
        </authorList>
    </citation>
    <scope>NUCLEOTIDE SEQUENCE [LARGE SCALE GENOMIC DNA]</scope>
    <source>
        <strain evidence="4">AP2</strain>
    </source>
</reference>
<feature type="compositionally biased region" description="Low complexity" evidence="1">
    <location>
        <begin position="524"/>
        <end position="538"/>
    </location>
</feature>
<name>A0A519BHY8_ACIG2</name>
<dbReference type="Proteomes" id="UP000316562">
    <property type="component" value="Unassembled WGS sequence"/>
</dbReference>
<dbReference type="AlphaFoldDB" id="A0A519BHY8"/>
<feature type="region of interest" description="Disordered" evidence="1">
    <location>
        <begin position="514"/>
        <end position="566"/>
    </location>
</feature>
<dbReference type="Gene3D" id="3.40.50.620">
    <property type="entry name" value="HUPs"/>
    <property type="match status" value="1"/>
</dbReference>
<dbReference type="SUPFAM" id="SSF52402">
    <property type="entry name" value="Adenine nucleotide alpha hydrolases-like"/>
    <property type="match status" value="1"/>
</dbReference>
<evidence type="ECO:0000259" key="2">
    <source>
        <dbReference type="Pfam" id="PF00884"/>
    </source>
</evidence>
<accession>A0A519BHY8</accession>
<dbReference type="InterPro" id="IPR050128">
    <property type="entry name" value="Sulfate_adenylyltrnsfr_sub2"/>
</dbReference>
<evidence type="ECO:0000313" key="4">
    <source>
        <dbReference type="EMBL" id="RZD16885.1"/>
    </source>
</evidence>
<evidence type="ECO:0008006" key="6">
    <source>
        <dbReference type="Google" id="ProtNLM"/>
    </source>
</evidence>
<evidence type="ECO:0000256" key="1">
    <source>
        <dbReference type="SAM" id="MobiDB-lite"/>
    </source>
</evidence>